<dbReference type="AlphaFoldDB" id="A0A517Y1A6"/>
<accession>A0A517Y1A6</accession>
<feature type="compositionally biased region" description="Basic and acidic residues" evidence="1">
    <location>
        <begin position="141"/>
        <end position="161"/>
    </location>
</feature>
<evidence type="ECO:0000313" key="3">
    <source>
        <dbReference type="Proteomes" id="UP000319576"/>
    </source>
</evidence>
<dbReference type="EMBL" id="CP036273">
    <property type="protein sequence ID" value="QDU23556.1"/>
    <property type="molecule type" value="Genomic_DNA"/>
</dbReference>
<dbReference type="Proteomes" id="UP000319576">
    <property type="component" value="Chromosome"/>
</dbReference>
<keyword evidence="3" id="KW-1185">Reference proteome</keyword>
<evidence type="ECO:0000313" key="2">
    <source>
        <dbReference type="EMBL" id="QDU23556.1"/>
    </source>
</evidence>
<reference evidence="2 3" key="1">
    <citation type="submission" date="2019-02" db="EMBL/GenBank/DDBJ databases">
        <title>Deep-cultivation of Planctomycetes and their phenomic and genomic characterization uncovers novel biology.</title>
        <authorList>
            <person name="Wiegand S."/>
            <person name="Jogler M."/>
            <person name="Boedeker C."/>
            <person name="Pinto D."/>
            <person name="Vollmers J."/>
            <person name="Rivas-Marin E."/>
            <person name="Kohn T."/>
            <person name="Peeters S.H."/>
            <person name="Heuer A."/>
            <person name="Rast P."/>
            <person name="Oberbeckmann S."/>
            <person name="Bunk B."/>
            <person name="Jeske O."/>
            <person name="Meyerdierks A."/>
            <person name="Storesund J.E."/>
            <person name="Kallscheuer N."/>
            <person name="Luecker S."/>
            <person name="Lage O.M."/>
            <person name="Pohl T."/>
            <person name="Merkel B.J."/>
            <person name="Hornburger P."/>
            <person name="Mueller R.-W."/>
            <person name="Bruemmer F."/>
            <person name="Labrenz M."/>
            <person name="Spormann A.M."/>
            <person name="Op den Camp H."/>
            <person name="Overmann J."/>
            <person name="Amann R."/>
            <person name="Jetten M.S.M."/>
            <person name="Mascher T."/>
            <person name="Medema M.H."/>
            <person name="Devos D.P."/>
            <person name="Kaster A.-K."/>
            <person name="Ovreas L."/>
            <person name="Rohde M."/>
            <person name="Galperin M.Y."/>
            <person name="Jogler C."/>
        </authorList>
    </citation>
    <scope>NUCLEOTIDE SEQUENCE [LARGE SCALE GENOMIC DNA]</scope>
    <source>
        <strain evidence="2 3">ETA_A1</strain>
    </source>
</reference>
<sequence>MSRVRVESFTISVDGFGARANLSLENPLGVGGTALHGWAFTTRSFRQMFRQDGGDTGVHDRLVARGFDNVGAWLLGRNMFGPVRGAWQDESLKGGDTPPYRCTAFVLTHHPRKPLEMDRRENGGHDERHGEVHCLWPHHIHGLDDRPRPQRGDDRPHGQPR</sequence>
<evidence type="ECO:0000256" key="1">
    <source>
        <dbReference type="SAM" id="MobiDB-lite"/>
    </source>
</evidence>
<organism evidence="2 3">
    <name type="scientific">Urbifossiella limnaea</name>
    <dbReference type="NCBI Taxonomy" id="2528023"/>
    <lineage>
        <taxon>Bacteria</taxon>
        <taxon>Pseudomonadati</taxon>
        <taxon>Planctomycetota</taxon>
        <taxon>Planctomycetia</taxon>
        <taxon>Gemmatales</taxon>
        <taxon>Gemmataceae</taxon>
        <taxon>Urbifossiella</taxon>
    </lineage>
</organism>
<name>A0A517Y1A6_9BACT</name>
<dbReference type="RefSeq" id="WP_145243789.1">
    <property type="nucleotide sequence ID" value="NZ_CP036273.1"/>
</dbReference>
<gene>
    <name evidence="2" type="ORF">ETAA1_55570</name>
</gene>
<dbReference type="Gene3D" id="3.40.430.10">
    <property type="entry name" value="Dihydrofolate Reductase, subunit A"/>
    <property type="match status" value="1"/>
</dbReference>
<dbReference type="OrthoDB" id="195113at2"/>
<protein>
    <recommendedName>
        <fullName evidence="4">Dihydrofolate reductase</fullName>
    </recommendedName>
</protein>
<dbReference type="InterPro" id="IPR024072">
    <property type="entry name" value="DHFR-like_dom_sf"/>
</dbReference>
<dbReference type="KEGG" id="uli:ETAA1_55570"/>
<proteinExistence type="predicted"/>
<feature type="region of interest" description="Disordered" evidence="1">
    <location>
        <begin position="140"/>
        <end position="161"/>
    </location>
</feature>
<evidence type="ECO:0008006" key="4">
    <source>
        <dbReference type="Google" id="ProtNLM"/>
    </source>
</evidence>